<keyword evidence="2" id="KW-1185">Reference proteome</keyword>
<reference evidence="1" key="1">
    <citation type="submission" date="2019-11" db="EMBL/GenBank/DDBJ databases">
        <title>Nori genome reveals adaptations in red seaweeds to the harsh intertidal environment.</title>
        <authorList>
            <person name="Wang D."/>
            <person name="Mao Y."/>
        </authorList>
    </citation>
    <scope>NUCLEOTIDE SEQUENCE</scope>
    <source>
        <tissue evidence="1">Gametophyte</tissue>
    </source>
</reference>
<proteinExistence type="predicted"/>
<evidence type="ECO:0000313" key="1">
    <source>
        <dbReference type="EMBL" id="KAK1869200.1"/>
    </source>
</evidence>
<sequence length="198" mass="19270">MTGLVGLKPTKGLVSTRGVVPACRSLDVVSVFARSVADAEAVLDVLAAYDAAGPYSRVPPAAAAPRAADSGGGDSFAGGRPPATPGAFTFGVPAAPHLTFDGDEASAEAFAAAVDAAVRRGGTAVEVDMAPLAAAAALLYGGPFVAERAAAVGSFLAAHPSTAEPAGTNGNAGAYDAAGIDKPPATTRPGARGARRAD</sequence>
<organism evidence="1 2">
    <name type="scientific">Pyropia yezoensis</name>
    <name type="common">Susabi-nori</name>
    <name type="synonym">Porphyra yezoensis</name>
    <dbReference type="NCBI Taxonomy" id="2788"/>
    <lineage>
        <taxon>Eukaryota</taxon>
        <taxon>Rhodophyta</taxon>
        <taxon>Bangiophyceae</taxon>
        <taxon>Bangiales</taxon>
        <taxon>Bangiaceae</taxon>
        <taxon>Pyropia</taxon>
    </lineage>
</organism>
<evidence type="ECO:0000313" key="2">
    <source>
        <dbReference type="Proteomes" id="UP000798662"/>
    </source>
</evidence>
<gene>
    <name evidence="1" type="ORF">I4F81_011681</name>
</gene>
<accession>A0ACC3CGI0</accession>
<protein>
    <submittedName>
        <fullName evidence="1">Uncharacterized protein</fullName>
    </submittedName>
</protein>
<dbReference type="Proteomes" id="UP000798662">
    <property type="component" value="Chromosome 3"/>
</dbReference>
<dbReference type="EMBL" id="CM020620">
    <property type="protein sequence ID" value="KAK1869200.1"/>
    <property type="molecule type" value="Genomic_DNA"/>
</dbReference>
<comment type="caution">
    <text evidence="1">The sequence shown here is derived from an EMBL/GenBank/DDBJ whole genome shotgun (WGS) entry which is preliminary data.</text>
</comment>
<name>A0ACC3CGI0_PYRYE</name>